<dbReference type="GO" id="GO:0036376">
    <property type="term" value="P:sodium ion export across plasma membrane"/>
    <property type="evidence" value="ECO:0007669"/>
    <property type="project" value="TreeGrafter"/>
</dbReference>
<dbReference type="AlphaFoldDB" id="A0A5C5Y9Z4"/>
<dbReference type="SMART" id="SM00831">
    <property type="entry name" value="Cation_ATPase_N"/>
    <property type="match status" value="1"/>
</dbReference>
<dbReference type="PANTHER" id="PTHR43294:SF20">
    <property type="entry name" value="P-TYPE ATPASE"/>
    <property type="match status" value="1"/>
</dbReference>
<evidence type="ECO:0000259" key="12">
    <source>
        <dbReference type="SMART" id="SM00831"/>
    </source>
</evidence>
<dbReference type="CDD" id="cd02080">
    <property type="entry name" value="P-type_ATPase_cation"/>
    <property type="match status" value="1"/>
</dbReference>
<dbReference type="GO" id="GO:0005391">
    <property type="term" value="F:P-type sodium:potassium-exchanging transporter activity"/>
    <property type="evidence" value="ECO:0007669"/>
    <property type="project" value="TreeGrafter"/>
</dbReference>
<dbReference type="FunFam" id="3.40.50.1000:FF:000028">
    <property type="entry name" value="Calcium-transporting P-type ATPase, putative"/>
    <property type="match status" value="1"/>
</dbReference>
<dbReference type="Gene3D" id="3.40.50.1000">
    <property type="entry name" value="HAD superfamily/HAD-like"/>
    <property type="match status" value="1"/>
</dbReference>
<evidence type="ECO:0000256" key="2">
    <source>
        <dbReference type="ARBA" id="ARBA00005675"/>
    </source>
</evidence>
<keyword evidence="9 11" id="KW-1133">Transmembrane helix</keyword>
<evidence type="ECO:0000256" key="9">
    <source>
        <dbReference type="ARBA" id="ARBA00022989"/>
    </source>
</evidence>
<dbReference type="InterPro" id="IPR044492">
    <property type="entry name" value="P_typ_ATPase_HD_dom"/>
</dbReference>
<gene>
    <name evidence="13" type="primary">ctpF</name>
    <name evidence="13" type="ORF">Pan14r_34550</name>
</gene>
<reference evidence="13 14" key="1">
    <citation type="submission" date="2019-02" db="EMBL/GenBank/DDBJ databases">
        <title>Deep-cultivation of Planctomycetes and their phenomic and genomic characterization uncovers novel biology.</title>
        <authorList>
            <person name="Wiegand S."/>
            <person name="Jogler M."/>
            <person name="Boedeker C."/>
            <person name="Pinto D."/>
            <person name="Vollmers J."/>
            <person name="Rivas-Marin E."/>
            <person name="Kohn T."/>
            <person name="Peeters S.H."/>
            <person name="Heuer A."/>
            <person name="Rast P."/>
            <person name="Oberbeckmann S."/>
            <person name="Bunk B."/>
            <person name="Jeske O."/>
            <person name="Meyerdierks A."/>
            <person name="Storesund J.E."/>
            <person name="Kallscheuer N."/>
            <person name="Luecker S."/>
            <person name="Lage O.M."/>
            <person name="Pohl T."/>
            <person name="Merkel B.J."/>
            <person name="Hornburger P."/>
            <person name="Mueller R.-W."/>
            <person name="Bruemmer F."/>
            <person name="Labrenz M."/>
            <person name="Spormann A.M."/>
            <person name="Op Den Camp H."/>
            <person name="Overmann J."/>
            <person name="Amann R."/>
            <person name="Jetten M.S.M."/>
            <person name="Mascher T."/>
            <person name="Medema M.H."/>
            <person name="Devos D.P."/>
            <person name="Kaster A.-K."/>
            <person name="Ovreas L."/>
            <person name="Rohde M."/>
            <person name="Galperin M.Y."/>
            <person name="Jogler C."/>
        </authorList>
    </citation>
    <scope>NUCLEOTIDE SEQUENCE [LARGE SCALE GENOMIC DNA]</scope>
    <source>
        <strain evidence="13 14">Pan14r</strain>
    </source>
</reference>
<dbReference type="PANTHER" id="PTHR43294">
    <property type="entry name" value="SODIUM/POTASSIUM-TRANSPORTING ATPASE SUBUNIT ALPHA"/>
    <property type="match status" value="1"/>
</dbReference>
<comment type="caution">
    <text evidence="13">The sequence shown here is derived from an EMBL/GenBank/DDBJ whole genome shotgun (WGS) entry which is preliminary data.</text>
</comment>
<comment type="subcellular location">
    <subcellularLocation>
        <location evidence="1">Endomembrane system</location>
        <topology evidence="1">Multi-pass membrane protein</topology>
    </subcellularLocation>
</comment>
<dbReference type="Pfam" id="PF00690">
    <property type="entry name" value="Cation_ATPase_N"/>
    <property type="match status" value="1"/>
</dbReference>
<dbReference type="InterPro" id="IPR004014">
    <property type="entry name" value="ATPase_P-typ_cation-transptr_N"/>
</dbReference>
<dbReference type="InterPro" id="IPR023214">
    <property type="entry name" value="HAD_sf"/>
</dbReference>
<keyword evidence="13" id="KW-0378">Hydrolase</keyword>
<dbReference type="SFLD" id="SFLDS00003">
    <property type="entry name" value="Haloacid_Dehalogenase"/>
    <property type="match status" value="1"/>
</dbReference>
<dbReference type="PRINTS" id="PR00119">
    <property type="entry name" value="CATATPASE"/>
</dbReference>
<evidence type="ECO:0000313" key="13">
    <source>
        <dbReference type="EMBL" id="TWT71145.1"/>
    </source>
</evidence>
<dbReference type="GO" id="GO:0012505">
    <property type="term" value="C:endomembrane system"/>
    <property type="evidence" value="ECO:0007669"/>
    <property type="project" value="UniProtKB-SubCell"/>
</dbReference>
<dbReference type="SFLD" id="SFLDG00002">
    <property type="entry name" value="C1.7:_P-type_atpase_like"/>
    <property type="match status" value="1"/>
</dbReference>
<dbReference type="GO" id="GO:1990573">
    <property type="term" value="P:potassium ion import across plasma membrane"/>
    <property type="evidence" value="ECO:0007669"/>
    <property type="project" value="TreeGrafter"/>
</dbReference>
<dbReference type="Gene3D" id="1.20.1110.10">
    <property type="entry name" value="Calcium-transporting ATPase, transmembrane domain"/>
    <property type="match status" value="1"/>
</dbReference>
<dbReference type="RefSeq" id="WP_146439642.1">
    <property type="nucleotide sequence ID" value="NZ_SJPL01000001.1"/>
</dbReference>
<feature type="transmembrane region" description="Helical" evidence="11">
    <location>
        <begin position="65"/>
        <end position="80"/>
    </location>
</feature>
<name>A0A5C5Y9Z4_9PLAN</name>
<dbReference type="GO" id="GO:0006883">
    <property type="term" value="P:intracellular sodium ion homeostasis"/>
    <property type="evidence" value="ECO:0007669"/>
    <property type="project" value="TreeGrafter"/>
</dbReference>
<dbReference type="PROSITE" id="PS00154">
    <property type="entry name" value="ATPASE_E1_E2"/>
    <property type="match status" value="1"/>
</dbReference>
<sequence length="913" mass="98390">MTKPRTDIWYDHPADQVAQRLETDIREGLGLLEVGRRQSRFGPNQLTQKAADGWPVILLRQFQQPLVYILLGAVVLTLVMREWADAAVILAVVLVNASIGFVQEAKALKAIDALRQSLQTMANVIRGGEPTTVDASELVPGDVVQLQSGDRVPADLRLVETKDLQIDESALTGESVPVEKQTSALPVGTVLAERTNVAYSTTLVTYGTATGIVVATGDRTEIGHINELIASADVLETPLVRRINELSHLLLKVILFLAVLVAVAGVIRGAKPVDVLLSAVALAVGAIPEGLPAVVTATLALGVARLASRRAIVRKLPAVETLGSTSVICSDKTGTLTQNQMTVRNLWADDQLFKATGSGYSPEGRLIPVAEVDADTGEPGSLELDDQPVLAELMRTGLLCNDARLNQDDDGHWQVEGDPTEAALLVSAAKGGLDRQLQQQNRPRLDVVPFESQHQYMATLHRADDETIVYLKGSVERVLARCDTTYSDRPVDAESIERQVDTLASKGQRVLAFAIKRFPADTRSLGHDDLTDGMQWLGLQGMIDPPRPEAIKAVAACQQAGIRVKMITGDHVGTAKAIAGQLGLKGKRNDGELVGLTGAELEGMRDHDLIATVEDVCVFARVSPAQKLRLVEALQSLGHVTAMTGDGVNDAPALRQANIGVAMGITGTEVTKESADMILTDDNFASIEAAVQEGRGIYDNLIKFIAWTLPTNLGEAGIILVATLLGLQLPITPLQILWINMSTAVLLGATLAFEPKEADVMTRPPRRQDEGILTGPLIWRTMWVGGVLVLATYFVFAFKKSLGVDMDAARTAAVNVIVMGQAFYLLNCRSLHHSIFRIGPFRNPLLWAGILAMIGLQLAFTYLPFMNQVFESAPTTWRPWALAVAAGLLLHVLAELDKLRQRYAATKSSGSNA</sequence>
<keyword evidence="14" id="KW-1185">Reference proteome</keyword>
<evidence type="ECO:0000256" key="10">
    <source>
        <dbReference type="ARBA" id="ARBA00023136"/>
    </source>
</evidence>
<dbReference type="GO" id="GO:0005524">
    <property type="term" value="F:ATP binding"/>
    <property type="evidence" value="ECO:0007669"/>
    <property type="project" value="UniProtKB-KW"/>
</dbReference>
<dbReference type="Gene3D" id="3.40.1110.10">
    <property type="entry name" value="Calcium-transporting ATPase, cytoplasmic domain N"/>
    <property type="match status" value="1"/>
</dbReference>
<evidence type="ECO:0000256" key="8">
    <source>
        <dbReference type="ARBA" id="ARBA00022967"/>
    </source>
</evidence>
<organism evidence="13 14">
    <name type="scientific">Crateriforma conspicua</name>
    <dbReference type="NCBI Taxonomy" id="2527996"/>
    <lineage>
        <taxon>Bacteria</taxon>
        <taxon>Pseudomonadati</taxon>
        <taxon>Planctomycetota</taxon>
        <taxon>Planctomycetia</taxon>
        <taxon>Planctomycetales</taxon>
        <taxon>Planctomycetaceae</taxon>
        <taxon>Crateriforma</taxon>
    </lineage>
</organism>
<evidence type="ECO:0000256" key="4">
    <source>
        <dbReference type="ARBA" id="ARBA00022692"/>
    </source>
</evidence>
<accession>A0A5C5Y9Z4</accession>
<feature type="transmembrane region" description="Helical" evidence="11">
    <location>
        <begin position="877"/>
        <end position="894"/>
    </location>
</feature>
<dbReference type="Pfam" id="PF00689">
    <property type="entry name" value="Cation_ATPase_C"/>
    <property type="match status" value="1"/>
</dbReference>
<feature type="transmembrane region" description="Helical" evidence="11">
    <location>
        <begin position="773"/>
        <end position="796"/>
    </location>
</feature>
<evidence type="ECO:0000256" key="1">
    <source>
        <dbReference type="ARBA" id="ARBA00004127"/>
    </source>
</evidence>
<dbReference type="InterPro" id="IPR001757">
    <property type="entry name" value="P_typ_ATPase"/>
</dbReference>
<dbReference type="InterPro" id="IPR023298">
    <property type="entry name" value="ATPase_P-typ_TM_dom_sf"/>
</dbReference>
<dbReference type="FunFam" id="2.70.150.10:FF:000160">
    <property type="entry name" value="Sarcoplasmic/endoplasmic reticulum calcium ATPase 1"/>
    <property type="match status" value="1"/>
</dbReference>
<feature type="transmembrane region" description="Helical" evidence="11">
    <location>
        <begin position="846"/>
        <end position="865"/>
    </location>
</feature>
<evidence type="ECO:0000313" key="14">
    <source>
        <dbReference type="Proteomes" id="UP000317238"/>
    </source>
</evidence>
<dbReference type="FunFam" id="3.40.50.1000:FF:000001">
    <property type="entry name" value="Phospholipid-transporting ATPase IC"/>
    <property type="match status" value="1"/>
</dbReference>
<dbReference type="NCBIfam" id="TIGR01494">
    <property type="entry name" value="ATPase_P-type"/>
    <property type="match status" value="3"/>
</dbReference>
<dbReference type="SUPFAM" id="SSF81653">
    <property type="entry name" value="Calcium ATPase, transduction domain A"/>
    <property type="match status" value="1"/>
</dbReference>
<dbReference type="Proteomes" id="UP000317238">
    <property type="component" value="Unassembled WGS sequence"/>
</dbReference>
<dbReference type="SUPFAM" id="SSF81665">
    <property type="entry name" value="Calcium ATPase, transmembrane domain M"/>
    <property type="match status" value="1"/>
</dbReference>
<dbReference type="GO" id="GO:0016887">
    <property type="term" value="F:ATP hydrolysis activity"/>
    <property type="evidence" value="ECO:0007669"/>
    <property type="project" value="InterPro"/>
</dbReference>
<keyword evidence="10 11" id="KW-0472">Membrane</keyword>
<feature type="transmembrane region" description="Helical" evidence="11">
    <location>
        <begin position="704"/>
        <end position="729"/>
    </location>
</feature>
<dbReference type="PRINTS" id="PR00120">
    <property type="entry name" value="HATPASE"/>
</dbReference>
<keyword evidence="5" id="KW-0547">Nucleotide-binding</keyword>
<dbReference type="InterPro" id="IPR059000">
    <property type="entry name" value="ATPase_P-type_domA"/>
</dbReference>
<dbReference type="Gene3D" id="2.70.150.10">
    <property type="entry name" value="Calcium-transporting ATPase, cytoplasmic transduction domain A"/>
    <property type="match status" value="1"/>
</dbReference>
<keyword evidence="3" id="KW-0597">Phosphoprotein</keyword>
<dbReference type="GO" id="GO:0005886">
    <property type="term" value="C:plasma membrane"/>
    <property type="evidence" value="ECO:0007669"/>
    <property type="project" value="TreeGrafter"/>
</dbReference>
<dbReference type="GO" id="GO:0030007">
    <property type="term" value="P:intracellular potassium ion homeostasis"/>
    <property type="evidence" value="ECO:0007669"/>
    <property type="project" value="TreeGrafter"/>
</dbReference>
<feature type="transmembrane region" description="Helical" evidence="11">
    <location>
        <begin position="249"/>
        <end position="270"/>
    </location>
</feature>
<evidence type="ECO:0000256" key="7">
    <source>
        <dbReference type="ARBA" id="ARBA00022842"/>
    </source>
</evidence>
<evidence type="ECO:0000256" key="6">
    <source>
        <dbReference type="ARBA" id="ARBA00022840"/>
    </source>
</evidence>
<keyword evidence="6" id="KW-0067">ATP-binding</keyword>
<evidence type="ECO:0000256" key="5">
    <source>
        <dbReference type="ARBA" id="ARBA00022741"/>
    </source>
</evidence>
<proteinExistence type="inferred from homology"/>
<feature type="transmembrane region" description="Helical" evidence="11">
    <location>
        <begin position="808"/>
        <end position="826"/>
    </location>
</feature>
<dbReference type="InterPro" id="IPR006068">
    <property type="entry name" value="ATPase_P-typ_cation-transptr_C"/>
</dbReference>
<comment type="similarity">
    <text evidence="2">Belongs to the cation transport ATPase (P-type) (TC 3.A.3) family. Type IIA subfamily.</text>
</comment>
<dbReference type="SUPFAM" id="SSF56784">
    <property type="entry name" value="HAD-like"/>
    <property type="match status" value="1"/>
</dbReference>
<feature type="domain" description="Cation-transporting P-type ATPase N-terminal" evidence="12">
    <location>
        <begin position="8"/>
        <end position="82"/>
    </location>
</feature>
<dbReference type="InterPro" id="IPR008250">
    <property type="entry name" value="ATPase_P-typ_transduc_dom_A_sf"/>
</dbReference>
<dbReference type="InterPro" id="IPR023299">
    <property type="entry name" value="ATPase_P-typ_cyto_dom_N"/>
</dbReference>
<evidence type="ECO:0000256" key="11">
    <source>
        <dbReference type="SAM" id="Phobius"/>
    </source>
</evidence>
<feature type="transmembrane region" description="Helical" evidence="11">
    <location>
        <begin position="276"/>
        <end position="304"/>
    </location>
</feature>
<dbReference type="Pfam" id="PF13246">
    <property type="entry name" value="Cation_ATPase"/>
    <property type="match status" value="1"/>
</dbReference>
<feature type="transmembrane region" description="Helical" evidence="11">
    <location>
        <begin position="86"/>
        <end position="102"/>
    </location>
</feature>
<keyword evidence="7" id="KW-0460">Magnesium</keyword>
<evidence type="ECO:0000256" key="3">
    <source>
        <dbReference type="ARBA" id="ARBA00022553"/>
    </source>
</evidence>
<keyword evidence="8" id="KW-1278">Translocase</keyword>
<dbReference type="InterPro" id="IPR050510">
    <property type="entry name" value="Cation_transp_ATPase_P-type"/>
</dbReference>
<protein>
    <submittedName>
        <fullName evidence="13">Putative cation-transporting ATPase F</fullName>
        <ecNumber evidence="13">3.6.3.-</ecNumber>
    </submittedName>
</protein>
<dbReference type="EMBL" id="SJPL01000001">
    <property type="protein sequence ID" value="TWT71145.1"/>
    <property type="molecule type" value="Genomic_DNA"/>
</dbReference>
<dbReference type="Pfam" id="PF00122">
    <property type="entry name" value="E1-E2_ATPase"/>
    <property type="match status" value="1"/>
</dbReference>
<dbReference type="InterPro" id="IPR018303">
    <property type="entry name" value="ATPase_P-typ_P_site"/>
</dbReference>
<dbReference type="OrthoDB" id="211392at2"/>
<dbReference type="SFLD" id="SFLDF00027">
    <property type="entry name" value="p-type_atpase"/>
    <property type="match status" value="1"/>
</dbReference>
<dbReference type="SUPFAM" id="SSF81660">
    <property type="entry name" value="Metal cation-transporting ATPase, ATP-binding domain N"/>
    <property type="match status" value="1"/>
</dbReference>
<keyword evidence="4 11" id="KW-0812">Transmembrane</keyword>
<dbReference type="GO" id="GO:1902600">
    <property type="term" value="P:proton transmembrane transport"/>
    <property type="evidence" value="ECO:0007669"/>
    <property type="project" value="TreeGrafter"/>
</dbReference>
<feature type="transmembrane region" description="Helical" evidence="11">
    <location>
        <begin position="735"/>
        <end position="753"/>
    </location>
</feature>
<dbReference type="EC" id="3.6.3.-" evidence="13"/>
<dbReference type="InterPro" id="IPR036412">
    <property type="entry name" value="HAD-like_sf"/>
</dbReference>